<evidence type="ECO:0000313" key="2">
    <source>
        <dbReference type="EMBL" id="QNK01744.1"/>
    </source>
</evidence>
<dbReference type="EMBL" id="CP060412">
    <property type="protein sequence ID" value="QNK01744.1"/>
    <property type="molecule type" value="Genomic_DNA"/>
</dbReference>
<dbReference type="RefSeq" id="WP_187057203.1">
    <property type="nucleotide sequence ID" value="NZ_CP060412.1"/>
</dbReference>
<proteinExistence type="predicted"/>
<gene>
    <name evidence="2" type="ORF">H8F01_00760</name>
</gene>
<dbReference type="KEGG" id="dtl:H8F01_00760"/>
<feature type="domain" description="DUF7352" evidence="1">
    <location>
        <begin position="1"/>
        <end position="83"/>
    </location>
</feature>
<dbReference type="AlphaFoldDB" id="A0A7G8Q4N6"/>
<accession>A0A7G8Q4N6</accession>
<organism evidence="2 3">
    <name type="scientific">Dyella telluris</name>
    <dbReference type="NCBI Taxonomy" id="2763498"/>
    <lineage>
        <taxon>Bacteria</taxon>
        <taxon>Pseudomonadati</taxon>
        <taxon>Pseudomonadota</taxon>
        <taxon>Gammaproteobacteria</taxon>
        <taxon>Lysobacterales</taxon>
        <taxon>Rhodanobacteraceae</taxon>
        <taxon>Dyella</taxon>
    </lineage>
</organism>
<dbReference type="InterPro" id="IPR055776">
    <property type="entry name" value="DUF7352"/>
</dbReference>
<evidence type="ECO:0000313" key="3">
    <source>
        <dbReference type="Proteomes" id="UP000515873"/>
    </source>
</evidence>
<keyword evidence="3" id="KW-1185">Reference proteome</keyword>
<name>A0A7G8Q4N6_9GAMM</name>
<dbReference type="Pfam" id="PF24043">
    <property type="entry name" value="DUF7352"/>
    <property type="match status" value="1"/>
</dbReference>
<reference evidence="2 3" key="1">
    <citation type="submission" date="2020-08" db="EMBL/GenBank/DDBJ databases">
        <title>Dyella sp. G9 isolated from forest soil.</title>
        <authorList>
            <person name="Fu J."/>
            <person name="Qiu L."/>
        </authorList>
    </citation>
    <scope>NUCLEOTIDE SEQUENCE [LARGE SCALE GENOMIC DNA]</scope>
    <source>
        <strain evidence="2 3">G9</strain>
    </source>
</reference>
<sequence>MSKTIFKFPLSVHGTTLLIHKGAQVMHVGKDPSGVTCLWAEVETDNPTVNRYIACAGTGHSVPDGEYIGTVCDIPYMWHFYDEGDDL</sequence>
<dbReference type="Proteomes" id="UP000515873">
    <property type="component" value="Chromosome"/>
</dbReference>
<evidence type="ECO:0000259" key="1">
    <source>
        <dbReference type="Pfam" id="PF24043"/>
    </source>
</evidence>
<protein>
    <recommendedName>
        <fullName evidence="1">DUF7352 domain-containing protein</fullName>
    </recommendedName>
</protein>